<keyword evidence="4" id="KW-1185">Reference proteome</keyword>
<gene>
    <name evidence="3" type="ORF">EV189_2321</name>
</gene>
<proteinExistence type="predicted"/>
<evidence type="ECO:0000256" key="1">
    <source>
        <dbReference type="SAM" id="MobiDB-lite"/>
    </source>
</evidence>
<feature type="compositionally biased region" description="Gly residues" evidence="1">
    <location>
        <begin position="8"/>
        <end position="22"/>
    </location>
</feature>
<feature type="domain" description="PKD" evidence="2">
    <location>
        <begin position="177"/>
        <end position="211"/>
    </location>
</feature>
<dbReference type="InterPro" id="IPR035986">
    <property type="entry name" value="PKD_dom_sf"/>
</dbReference>
<dbReference type="Proteomes" id="UP000293638">
    <property type="component" value="Unassembled WGS sequence"/>
</dbReference>
<dbReference type="AlphaFoldDB" id="A0A4Q7NP11"/>
<dbReference type="Gene3D" id="2.60.40.10">
    <property type="entry name" value="Immunoglobulins"/>
    <property type="match status" value="1"/>
</dbReference>
<dbReference type="SUPFAM" id="SSF49299">
    <property type="entry name" value="PKD domain"/>
    <property type="match status" value="1"/>
</dbReference>
<evidence type="ECO:0000313" key="4">
    <source>
        <dbReference type="Proteomes" id="UP000293638"/>
    </source>
</evidence>
<evidence type="ECO:0000259" key="2">
    <source>
        <dbReference type="PROSITE" id="PS50093"/>
    </source>
</evidence>
<dbReference type="GO" id="GO:0005975">
    <property type="term" value="P:carbohydrate metabolic process"/>
    <property type="evidence" value="ECO:0007669"/>
    <property type="project" value="UniProtKB-ARBA"/>
</dbReference>
<evidence type="ECO:0000313" key="3">
    <source>
        <dbReference type="EMBL" id="RZS86903.1"/>
    </source>
</evidence>
<dbReference type="Pfam" id="PF00801">
    <property type="entry name" value="PKD"/>
    <property type="match status" value="1"/>
</dbReference>
<organism evidence="3 4">
    <name type="scientific">Motilibacter rhizosphaerae</name>
    <dbReference type="NCBI Taxonomy" id="598652"/>
    <lineage>
        <taxon>Bacteria</taxon>
        <taxon>Bacillati</taxon>
        <taxon>Actinomycetota</taxon>
        <taxon>Actinomycetes</taxon>
        <taxon>Motilibacterales</taxon>
        <taxon>Motilibacteraceae</taxon>
        <taxon>Motilibacter</taxon>
    </lineage>
</organism>
<dbReference type="InterPro" id="IPR013783">
    <property type="entry name" value="Ig-like_fold"/>
</dbReference>
<dbReference type="RefSeq" id="WP_130493114.1">
    <property type="nucleotide sequence ID" value="NZ_SGXD01000003.1"/>
</dbReference>
<dbReference type="OrthoDB" id="5192284at2"/>
<sequence>MSECGSVCGPGGGADVKGGTGTPGDTPDPSLPGHHAPGPVSDWTEHAWVVACPENTPGNNINVDCPGAHADCPPPDLRMWRWERPHSVTDGVGGWTRTDAVDCRSLTEPDPPPRATPAEIAEAVKHLPFPRAVVHVQPDDRTVMGLETIFWTRVESQSWSDVVVAGEAIDVRASASTYTWDFGDGAVRTSTSPGAPYPDQDVTHAYRTAGETEHVHVTVRWQAEYRHAGESTWEQVPDRIDGEGLVADVPVAAAHSQLIEDPV</sequence>
<dbReference type="EMBL" id="SGXD01000003">
    <property type="protein sequence ID" value="RZS86903.1"/>
    <property type="molecule type" value="Genomic_DNA"/>
</dbReference>
<accession>A0A4Q7NP11</accession>
<feature type="region of interest" description="Disordered" evidence="1">
    <location>
        <begin position="1"/>
        <end position="41"/>
    </location>
</feature>
<dbReference type="PROSITE" id="PS50093">
    <property type="entry name" value="PKD"/>
    <property type="match status" value="1"/>
</dbReference>
<comment type="caution">
    <text evidence="3">The sequence shown here is derived from an EMBL/GenBank/DDBJ whole genome shotgun (WGS) entry which is preliminary data.</text>
</comment>
<dbReference type="CDD" id="cd00146">
    <property type="entry name" value="PKD"/>
    <property type="match status" value="1"/>
</dbReference>
<dbReference type="InterPro" id="IPR000601">
    <property type="entry name" value="PKD_dom"/>
</dbReference>
<protein>
    <recommendedName>
        <fullName evidence="2">PKD domain-containing protein</fullName>
    </recommendedName>
</protein>
<name>A0A4Q7NP11_9ACTN</name>
<reference evidence="3 4" key="1">
    <citation type="submission" date="2019-02" db="EMBL/GenBank/DDBJ databases">
        <title>Genomic Encyclopedia of Type Strains, Phase IV (KMG-IV): sequencing the most valuable type-strain genomes for metagenomic binning, comparative biology and taxonomic classification.</title>
        <authorList>
            <person name="Goeker M."/>
        </authorList>
    </citation>
    <scope>NUCLEOTIDE SEQUENCE [LARGE SCALE GENOMIC DNA]</scope>
    <source>
        <strain evidence="3 4">DSM 45622</strain>
    </source>
</reference>